<proteinExistence type="predicted"/>
<feature type="domain" description="Transposase IS110-like N-terminal" evidence="1">
    <location>
        <begin position="6"/>
        <end position="60"/>
    </location>
</feature>
<dbReference type="AlphaFoldDB" id="A0A4R9ATA5"/>
<name>A0A4R9ATA5_9MICO</name>
<protein>
    <submittedName>
        <fullName evidence="2">IS110 family transposase</fullName>
    </submittedName>
</protein>
<dbReference type="Pfam" id="PF01548">
    <property type="entry name" value="DEDD_Tnp_IS110"/>
    <property type="match status" value="1"/>
</dbReference>
<dbReference type="GO" id="GO:0003677">
    <property type="term" value="F:DNA binding"/>
    <property type="evidence" value="ECO:0007669"/>
    <property type="project" value="InterPro"/>
</dbReference>
<reference evidence="2 3" key="1">
    <citation type="submission" date="2019-03" db="EMBL/GenBank/DDBJ databases">
        <title>Genomics of glacier-inhabiting Cryobacterium strains.</title>
        <authorList>
            <person name="Liu Q."/>
            <person name="Xin Y.-H."/>
        </authorList>
    </citation>
    <scope>NUCLEOTIDE SEQUENCE [LARGE SCALE GENOMIC DNA]</scope>
    <source>
        <strain evidence="2 3">Hz16</strain>
    </source>
</reference>
<dbReference type="EMBL" id="SOHL01000024">
    <property type="protein sequence ID" value="TFD69361.1"/>
    <property type="molecule type" value="Genomic_DNA"/>
</dbReference>
<comment type="caution">
    <text evidence="2">The sequence shown here is derived from an EMBL/GenBank/DDBJ whole genome shotgun (WGS) entry which is preliminary data.</text>
</comment>
<organism evidence="2 3">
    <name type="scientific">Cryobacterium gelidum</name>
    <dbReference type="NCBI Taxonomy" id="1259164"/>
    <lineage>
        <taxon>Bacteria</taxon>
        <taxon>Bacillati</taxon>
        <taxon>Actinomycetota</taxon>
        <taxon>Actinomycetes</taxon>
        <taxon>Micrococcales</taxon>
        <taxon>Microbacteriaceae</taxon>
        <taxon>Cryobacterium</taxon>
    </lineage>
</organism>
<accession>A0A4R9ATA5</accession>
<feature type="non-terminal residue" evidence="2">
    <location>
        <position position="61"/>
    </location>
</feature>
<sequence length="61" mass="6718">MPKIWAGIDAGKREHHCVVIDEAGKKLLSERVENDESVLLELIASVVDLADGEPVTWATDF</sequence>
<evidence type="ECO:0000313" key="3">
    <source>
        <dbReference type="Proteomes" id="UP000297983"/>
    </source>
</evidence>
<dbReference type="RefSeq" id="WP_166784294.1">
    <property type="nucleotide sequence ID" value="NZ_SOHL01000024.1"/>
</dbReference>
<evidence type="ECO:0000259" key="1">
    <source>
        <dbReference type="Pfam" id="PF01548"/>
    </source>
</evidence>
<keyword evidence="3" id="KW-1185">Reference proteome</keyword>
<dbReference type="Proteomes" id="UP000297983">
    <property type="component" value="Unassembled WGS sequence"/>
</dbReference>
<dbReference type="InterPro" id="IPR002525">
    <property type="entry name" value="Transp_IS110-like_N"/>
</dbReference>
<gene>
    <name evidence="2" type="ORF">E3T50_12465</name>
</gene>
<evidence type="ECO:0000313" key="2">
    <source>
        <dbReference type="EMBL" id="TFD69361.1"/>
    </source>
</evidence>
<dbReference type="GO" id="GO:0006313">
    <property type="term" value="P:DNA transposition"/>
    <property type="evidence" value="ECO:0007669"/>
    <property type="project" value="InterPro"/>
</dbReference>
<dbReference type="GO" id="GO:0004803">
    <property type="term" value="F:transposase activity"/>
    <property type="evidence" value="ECO:0007669"/>
    <property type="project" value="InterPro"/>
</dbReference>